<feature type="non-terminal residue" evidence="9">
    <location>
        <position position="1"/>
    </location>
</feature>
<evidence type="ECO:0000256" key="5">
    <source>
        <dbReference type="ARBA" id="ARBA00022840"/>
    </source>
</evidence>
<dbReference type="AlphaFoldDB" id="A0A382S5F8"/>
<reference evidence="9" key="1">
    <citation type="submission" date="2018-05" db="EMBL/GenBank/DDBJ databases">
        <authorList>
            <person name="Lanie J.A."/>
            <person name="Ng W.-L."/>
            <person name="Kazmierczak K.M."/>
            <person name="Andrzejewski T.M."/>
            <person name="Davidsen T.M."/>
            <person name="Wayne K.J."/>
            <person name="Tettelin H."/>
            <person name="Glass J.I."/>
            <person name="Rusch D."/>
            <person name="Podicherti R."/>
            <person name="Tsui H.-C.T."/>
            <person name="Winkler M.E."/>
        </authorList>
    </citation>
    <scope>NUCLEOTIDE SEQUENCE</scope>
</reference>
<protein>
    <recommendedName>
        <fullName evidence="2">tryptophan--tRNA ligase</fullName>
        <ecNumber evidence="2">6.1.1.2</ecNumber>
    </recommendedName>
</protein>
<comment type="similarity">
    <text evidence="1">Belongs to the class-I aminoacyl-tRNA synthetase family.</text>
</comment>
<evidence type="ECO:0000256" key="8">
    <source>
        <dbReference type="ARBA" id="ARBA00049929"/>
    </source>
</evidence>
<evidence type="ECO:0000313" key="9">
    <source>
        <dbReference type="EMBL" id="SVD04477.1"/>
    </source>
</evidence>
<dbReference type="FunFam" id="1.10.240.10:FF:000005">
    <property type="entry name" value="Tryptophan--tRNA ligase"/>
    <property type="match status" value="1"/>
</dbReference>
<keyword evidence="6" id="KW-0648">Protein biosynthesis</keyword>
<dbReference type="Gene3D" id="1.10.240.10">
    <property type="entry name" value="Tyrosyl-Transfer RNA Synthetase"/>
    <property type="match status" value="1"/>
</dbReference>
<evidence type="ECO:0000256" key="3">
    <source>
        <dbReference type="ARBA" id="ARBA00022598"/>
    </source>
</evidence>
<comment type="catalytic activity">
    <reaction evidence="8">
        <text>tRNA(Trp) + L-tryptophan + ATP = L-tryptophyl-tRNA(Trp) + AMP + diphosphate + H(+)</text>
        <dbReference type="Rhea" id="RHEA:24080"/>
        <dbReference type="Rhea" id="RHEA-COMP:9671"/>
        <dbReference type="Rhea" id="RHEA-COMP:9705"/>
        <dbReference type="ChEBI" id="CHEBI:15378"/>
        <dbReference type="ChEBI" id="CHEBI:30616"/>
        <dbReference type="ChEBI" id="CHEBI:33019"/>
        <dbReference type="ChEBI" id="CHEBI:57912"/>
        <dbReference type="ChEBI" id="CHEBI:78442"/>
        <dbReference type="ChEBI" id="CHEBI:78535"/>
        <dbReference type="ChEBI" id="CHEBI:456215"/>
        <dbReference type="EC" id="6.1.1.2"/>
    </reaction>
</comment>
<keyword evidence="5" id="KW-0067">ATP-binding</keyword>
<evidence type="ECO:0000256" key="6">
    <source>
        <dbReference type="ARBA" id="ARBA00022917"/>
    </source>
</evidence>
<dbReference type="EMBL" id="UINC01126170">
    <property type="protein sequence ID" value="SVD04477.1"/>
    <property type="molecule type" value="Genomic_DNA"/>
</dbReference>
<evidence type="ECO:0000256" key="4">
    <source>
        <dbReference type="ARBA" id="ARBA00022741"/>
    </source>
</evidence>
<keyword evidence="4" id="KW-0547">Nucleotide-binding</keyword>
<dbReference type="SUPFAM" id="SSF52374">
    <property type="entry name" value="Nucleotidylyl transferase"/>
    <property type="match status" value="1"/>
</dbReference>
<name>A0A382S5F8_9ZZZZ</name>
<dbReference type="EC" id="6.1.1.2" evidence="2"/>
<sequence length="100" mass="11569">RVEGNPVFIYHDAFNPNIDEVNDLKERYRSGTVGDVEVKTLLTEAINRFLEPSRERRQEYENKPSLIKEALEAGSTHAKKIAQETMGDVREALEINYFKE</sequence>
<keyword evidence="7" id="KW-0030">Aminoacyl-tRNA synthetase</keyword>
<evidence type="ECO:0000256" key="1">
    <source>
        <dbReference type="ARBA" id="ARBA00005594"/>
    </source>
</evidence>
<evidence type="ECO:0000256" key="2">
    <source>
        <dbReference type="ARBA" id="ARBA00013161"/>
    </source>
</evidence>
<accession>A0A382S5F8</accession>
<organism evidence="9">
    <name type="scientific">marine metagenome</name>
    <dbReference type="NCBI Taxonomy" id="408172"/>
    <lineage>
        <taxon>unclassified sequences</taxon>
        <taxon>metagenomes</taxon>
        <taxon>ecological metagenomes</taxon>
    </lineage>
</organism>
<gene>
    <name evidence="9" type="ORF">METZ01_LOCUS357331</name>
</gene>
<proteinExistence type="inferred from homology"/>
<dbReference type="GO" id="GO:0005524">
    <property type="term" value="F:ATP binding"/>
    <property type="evidence" value="ECO:0007669"/>
    <property type="project" value="UniProtKB-KW"/>
</dbReference>
<evidence type="ECO:0000256" key="7">
    <source>
        <dbReference type="ARBA" id="ARBA00023146"/>
    </source>
</evidence>
<keyword evidence="3" id="KW-0436">Ligase</keyword>
<dbReference type="GO" id="GO:0004830">
    <property type="term" value="F:tryptophan-tRNA ligase activity"/>
    <property type="evidence" value="ECO:0007669"/>
    <property type="project" value="UniProtKB-EC"/>
</dbReference>
<dbReference type="GO" id="GO:0006412">
    <property type="term" value="P:translation"/>
    <property type="evidence" value="ECO:0007669"/>
    <property type="project" value="UniProtKB-KW"/>
</dbReference>